<feature type="chain" id="PRO_5035786112" evidence="1">
    <location>
        <begin position="20"/>
        <end position="103"/>
    </location>
</feature>
<accession>A0A8R1I1J7</accession>
<keyword evidence="3" id="KW-1185">Reference proteome</keyword>
<name>A0A8R1I1J7_CAEJA</name>
<evidence type="ECO:0000313" key="2">
    <source>
        <dbReference type="EnsemblMetazoa" id="CJA12742.1"/>
    </source>
</evidence>
<sequence>MKNLVFVFICYIFMALSWSRNLVKGTTHHGYSKETDHAVDKMLLALEETLRRFGHVNNDNYNFMFSESHNTTNGLLLRSFIALTKKTLANDFAIDELRLFGEY</sequence>
<dbReference type="Proteomes" id="UP000005237">
    <property type="component" value="Unassembled WGS sequence"/>
</dbReference>
<reference evidence="3" key="1">
    <citation type="submission" date="2010-08" db="EMBL/GenBank/DDBJ databases">
        <authorList>
            <consortium name="Caenorhabditis japonica Sequencing Consortium"/>
            <person name="Wilson R.K."/>
        </authorList>
    </citation>
    <scope>NUCLEOTIDE SEQUENCE [LARGE SCALE GENOMIC DNA]</scope>
    <source>
        <strain evidence="3">DF5081</strain>
    </source>
</reference>
<reference evidence="2" key="2">
    <citation type="submission" date="2022-06" db="UniProtKB">
        <authorList>
            <consortium name="EnsemblMetazoa"/>
        </authorList>
    </citation>
    <scope>IDENTIFICATION</scope>
    <source>
        <strain evidence="2">DF5081</strain>
    </source>
</reference>
<protein>
    <submittedName>
        <fullName evidence="2">Uncharacterized protein</fullName>
    </submittedName>
</protein>
<organism evidence="2 3">
    <name type="scientific">Caenorhabditis japonica</name>
    <dbReference type="NCBI Taxonomy" id="281687"/>
    <lineage>
        <taxon>Eukaryota</taxon>
        <taxon>Metazoa</taxon>
        <taxon>Ecdysozoa</taxon>
        <taxon>Nematoda</taxon>
        <taxon>Chromadorea</taxon>
        <taxon>Rhabditida</taxon>
        <taxon>Rhabditina</taxon>
        <taxon>Rhabditomorpha</taxon>
        <taxon>Rhabditoidea</taxon>
        <taxon>Rhabditidae</taxon>
        <taxon>Peloderinae</taxon>
        <taxon>Caenorhabditis</taxon>
    </lineage>
</organism>
<proteinExistence type="predicted"/>
<evidence type="ECO:0000256" key="1">
    <source>
        <dbReference type="SAM" id="SignalP"/>
    </source>
</evidence>
<dbReference type="EnsemblMetazoa" id="CJA12742.1">
    <property type="protein sequence ID" value="CJA12742.1"/>
    <property type="gene ID" value="WBGene00131946"/>
</dbReference>
<feature type="signal peptide" evidence="1">
    <location>
        <begin position="1"/>
        <end position="19"/>
    </location>
</feature>
<keyword evidence="1" id="KW-0732">Signal</keyword>
<evidence type="ECO:0000313" key="3">
    <source>
        <dbReference type="Proteomes" id="UP000005237"/>
    </source>
</evidence>
<dbReference type="AlphaFoldDB" id="A0A8R1I1J7"/>